<feature type="region of interest" description="Disordered" evidence="8">
    <location>
        <begin position="718"/>
        <end position="777"/>
    </location>
</feature>
<comment type="caution">
    <text evidence="10">The sequence shown here is derived from an EMBL/GenBank/DDBJ whole genome shotgun (WGS) entry which is preliminary data.</text>
</comment>
<evidence type="ECO:0000256" key="8">
    <source>
        <dbReference type="SAM" id="MobiDB-lite"/>
    </source>
</evidence>
<sequence>MYLVYASAEGEPMRMPPEIEVVVVNYPDLFEESKGVVEREVVHAIEIIPGSSILKGRIYRMSPAELDELRRELKYLIKKGWIRPSVSPYGSPVLFAPKKGGRLRTCIDYRGHNAITAKNSEPLPRINDLLDRVQGCRYFNKIDLKSGYHQIAIRPEDQHKTAFQTRYGLYEFVVMPFGLCNAPGTFQHVMNRIVHDYFVVVYLDGILIFSMTVEEHAAHVDEVLKQYDFEPLYIKGEYNKVADALSPRPDFLDALITEFGLADDVTRSLVEAYHEDLFMAKIMHRLEAKEKVTSDEFVLVDDLLFLEKGGNKREYEKALRRTILDRGESSRERCEDSLVEAVERLARVRETGPAWMQEEAVGRNMGDIWRGARGPEFMHWERENPGYRGRREEESWRPPRARPRMEDLDPSWYKPYDPTIDGPAEGPYFRRYDNRRVAYYDVNLGLESLYFNGKNVTGFVEKWERYAYRKKFSEKEWIDHFIQHSDPELNQAIRAVYPSDGRWKTFKSSLLRIFACDDMIPTIEGLQRVIREEQESLVAFTRRFKRLSQALVDRGMLSEVDRCVMFMLHLPEEKRREVLEKAPRDSANFERVAEVVFTGGGVGVWEYMKESLDMALRSMRSQKGDGPPGNERQPPGPPAQRWGGGPPGWRNEPGNQGNWRNDREAGGNRVSEWGNSRWKDARDGRWGDPPPPRAVGARPEVSSIKFVETQLEEEGPCLRVRTQVGVGPSKGKESATEGAGRRSGNDDQPMVDAKGMEERKGEEPTSPKSPRKKGAKKFEMKCTLDEIDTVAPLRRTLMQPMQCTILECLAASKSARDELLSITRKVRIPLAGGATVPGDGPAKEEVQSSRITMEELPANFFSEEEAKRFYVLGSGQLQAVVSGKKMRALVDNGSESTVCTDSIARELGLEVDRGVSMSMVVADNKLQSAEGVCHNPMIEVAGVEATVPIFSVKECSSELILGRTWLSAVHATTVDLPDGSQTLSIQSPDGIRVVLKTVDAQDERNRTSIPRRKKPSQGCAKSV</sequence>
<evidence type="ECO:0000256" key="5">
    <source>
        <dbReference type="ARBA" id="ARBA00022759"/>
    </source>
</evidence>
<evidence type="ECO:0000259" key="9">
    <source>
        <dbReference type="Pfam" id="PF00078"/>
    </source>
</evidence>
<reference evidence="10 11" key="1">
    <citation type="journal article" date="2018" name="Cell">
        <title>The Chara Genome: Secondary Complexity and Implications for Plant Terrestrialization.</title>
        <authorList>
            <person name="Nishiyama T."/>
            <person name="Sakayama H."/>
            <person name="Vries J.D."/>
            <person name="Buschmann H."/>
            <person name="Saint-Marcoux D."/>
            <person name="Ullrich K.K."/>
            <person name="Haas F.B."/>
            <person name="Vanderstraeten L."/>
            <person name="Becker D."/>
            <person name="Lang D."/>
            <person name="Vosolsobe S."/>
            <person name="Rombauts S."/>
            <person name="Wilhelmsson P.K.I."/>
            <person name="Janitza P."/>
            <person name="Kern R."/>
            <person name="Heyl A."/>
            <person name="Rumpler F."/>
            <person name="Villalobos L.I.A.C."/>
            <person name="Clay J.M."/>
            <person name="Skokan R."/>
            <person name="Toyoda A."/>
            <person name="Suzuki Y."/>
            <person name="Kagoshima H."/>
            <person name="Schijlen E."/>
            <person name="Tajeshwar N."/>
            <person name="Catarino B."/>
            <person name="Hetherington A.J."/>
            <person name="Saltykova A."/>
            <person name="Bonnot C."/>
            <person name="Breuninger H."/>
            <person name="Symeonidi A."/>
            <person name="Radhakrishnan G.V."/>
            <person name="Van Nieuwerburgh F."/>
            <person name="Deforce D."/>
            <person name="Chang C."/>
            <person name="Karol K.G."/>
            <person name="Hedrich R."/>
            <person name="Ulvskov P."/>
            <person name="Glockner G."/>
            <person name="Delwiche C.F."/>
            <person name="Petrasek J."/>
            <person name="Van de Peer Y."/>
            <person name="Friml J."/>
            <person name="Beilby M."/>
            <person name="Dolan L."/>
            <person name="Kohara Y."/>
            <person name="Sugano S."/>
            <person name="Fujiyama A."/>
            <person name="Delaux P.-M."/>
            <person name="Quint M."/>
            <person name="TheiBen G."/>
            <person name="Hagemann M."/>
            <person name="Harholt J."/>
            <person name="Dunand C."/>
            <person name="Zachgo S."/>
            <person name="Langdale J."/>
            <person name="Maumus F."/>
            <person name="Straeten D.V.D."/>
            <person name="Gould S.B."/>
            <person name="Rensing S.A."/>
        </authorList>
    </citation>
    <scope>NUCLEOTIDE SEQUENCE [LARGE SCALE GENOMIC DNA]</scope>
    <source>
        <strain evidence="10 11">S276</strain>
    </source>
</reference>
<keyword evidence="2" id="KW-0808">Transferase</keyword>
<dbReference type="Gene3D" id="2.40.70.10">
    <property type="entry name" value="Acid Proteases"/>
    <property type="match status" value="1"/>
</dbReference>
<feature type="compositionally biased region" description="Basic and acidic residues" evidence="8">
    <location>
        <begin position="730"/>
        <end position="745"/>
    </location>
</feature>
<dbReference type="InterPro" id="IPR021109">
    <property type="entry name" value="Peptidase_aspartic_dom_sf"/>
</dbReference>
<feature type="region of interest" description="Disordered" evidence="8">
    <location>
        <begin position="619"/>
        <end position="701"/>
    </location>
</feature>
<evidence type="ECO:0000256" key="1">
    <source>
        <dbReference type="ARBA" id="ARBA00022670"/>
    </source>
</evidence>
<protein>
    <recommendedName>
        <fullName evidence="9">Reverse transcriptase domain-containing protein</fullName>
    </recommendedName>
</protein>
<evidence type="ECO:0000256" key="4">
    <source>
        <dbReference type="ARBA" id="ARBA00022722"/>
    </source>
</evidence>
<dbReference type="Pfam" id="PF13650">
    <property type="entry name" value="Asp_protease_2"/>
    <property type="match status" value="1"/>
</dbReference>
<organism evidence="10 11">
    <name type="scientific">Chara braunii</name>
    <name type="common">Braun's stonewort</name>
    <dbReference type="NCBI Taxonomy" id="69332"/>
    <lineage>
        <taxon>Eukaryota</taxon>
        <taxon>Viridiplantae</taxon>
        <taxon>Streptophyta</taxon>
        <taxon>Charophyceae</taxon>
        <taxon>Charales</taxon>
        <taxon>Characeae</taxon>
        <taxon>Chara</taxon>
    </lineage>
</organism>
<accession>A0A388K1S2</accession>
<dbReference type="Gene3D" id="3.30.70.270">
    <property type="match status" value="1"/>
</dbReference>
<dbReference type="EMBL" id="BFEA01000045">
    <property type="protein sequence ID" value="GBG64001.1"/>
    <property type="molecule type" value="Genomic_DNA"/>
</dbReference>
<dbReference type="InterPro" id="IPR000477">
    <property type="entry name" value="RT_dom"/>
</dbReference>
<dbReference type="CDD" id="cd00303">
    <property type="entry name" value="retropepsin_like"/>
    <property type="match status" value="1"/>
</dbReference>
<evidence type="ECO:0000256" key="6">
    <source>
        <dbReference type="ARBA" id="ARBA00022801"/>
    </source>
</evidence>
<dbReference type="Pfam" id="PF00078">
    <property type="entry name" value="RVT_1"/>
    <property type="match status" value="1"/>
</dbReference>
<dbReference type="InterPro" id="IPR053134">
    <property type="entry name" value="RNA-dir_DNA_polymerase"/>
</dbReference>
<dbReference type="GO" id="GO:0006508">
    <property type="term" value="P:proteolysis"/>
    <property type="evidence" value="ECO:0007669"/>
    <property type="project" value="UniProtKB-KW"/>
</dbReference>
<feature type="compositionally biased region" description="Basic and acidic residues" evidence="8">
    <location>
        <begin position="754"/>
        <end position="765"/>
    </location>
</feature>
<feature type="region of interest" description="Disordered" evidence="8">
    <location>
        <begin position="1002"/>
        <end position="1023"/>
    </location>
</feature>
<dbReference type="AlphaFoldDB" id="A0A388K1S2"/>
<dbReference type="FunFam" id="3.10.10.10:FF:000007">
    <property type="entry name" value="Retrovirus-related Pol polyprotein from transposon 17.6-like Protein"/>
    <property type="match status" value="1"/>
</dbReference>
<dbReference type="PANTHER" id="PTHR24559:SF444">
    <property type="entry name" value="REVERSE TRANSCRIPTASE DOMAIN-CONTAINING PROTEIN"/>
    <property type="match status" value="1"/>
</dbReference>
<evidence type="ECO:0000256" key="3">
    <source>
        <dbReference type="ARBA" id="ARBA00022695"/>
    </source>
</evidence>
<evidence type="ECO:0000256" key="2">
    <source>
        <dbReference type="ARBA" id="ARBA00022679"/>
    </source>
</evidence>
<keyword evidence="6" id="KW-0378">Hydrolase</keyword>
<dbReference type="Proteomes" id="UP000265515">
    <property type="component" value="Unassembled WGS sequence"/>
</dbReference>
<keyword evidence="7" id="KW-0695">RNA-directed DNA polymerase</keyword>
<dbReference type="Gramene" id="GBG64001">
    <property type="protein sequence ID" value="GBG64001"/>
    <property type="gene ID" value="CBR_g40247"/>
</dbReference>
<keyword evidence="4" id="KW-0540">Nuclease</keyword>
<evidence type="ECO:0000256" key="7">
    <source>
        <dbReference type="ARBA" id="ARBA00022918"/>
    </source>
</evidence>
<keyword evidence="11" id="KW-1185">Reference proteome</keyword>
<feature type="domain" description="Reverse transcriptase" evidence="9">
    <location>
        <begin position="97"/>
        <end position="226"/>
    </location>
</feature>
<dbReference type="InterPro" id="IPR043502">
    <property type="entry name" value="DNA/RNA_pol_sf"/>
</dbReference>
<keyword evidence="5" id="KW-0255">Endonuclease</keyword>
<keyword evidence="3" id="KW-0548">Nucleotidyltransferase</keyword>
<gene>
    <name evidence="10" type="ORF">CBR_g40247</name>
</gene>
<evidence type="ECO:0000313" key="10">
    <source>
        <dbReference type="EMBL" id="GBG64001.1"/>
    </source>
</evidence>
<dbReference type="SUPFAM" id="SSF50630">
    <property type="entry name" value="Acid proteases"/>
    <property type="match status" value="1"/>
</dbReference>
<dbReference type="Gene3D" id="3.10.10.10">
    <property type="entry name" value="HIV Type 1 Reverse Transcriptase, subunit A, domain 1"/>
    <property type="match status" value="1"/>
</dbReference>
<dbReference type="PANTHER" id="PTHR24559">
    <property type="entry name" value="TRANSPOSON TY3-I GAG-POL POLYPROTEIN"/>
    <property type="match status" value="1"/>
</dbReference>
<dbReference type="GO" id="GO:0008233">
    <property type="term" value="F:peptidase activity"/>
    <property type="evidence" value="ECO:0007669"/>
    <property type="project" value="UniProtKB-KW"/>
</dbReference>
<name>A0A388K1S2_CHABU</name>
<proteinExistence type="predicted"/>
<dbReference type="InterPro" id="IPR043128">
    <property type="entry name" value="Rev_trsase/Diguanyl_cyclase"/>
</dbReference>
<dbReference type="GO" id="GO:0003964">
    <property type="term" value="F:RNA-directed DNA polymerase activity"/>
    <property type="evidence" value="ECO:0007669"/>
    <property type="project" value="UniProtKB-KW"/>
</dbReference>
<evidence type="ECO:0000313" key="11">
    <source>
        <dbReference type="Proteomes" id="UP000265515"/>
    </source>
</evidence>
<keyword evidence="1" id="KW-0645">Protease</keyword>
<dbReference type="SUPFAM" id="SSF56672">
    <property type="entry name" value="DNA/RNA polymerases"/>
    <property type="match status" value="1"/>
</dbReference>
<dbReference type="GO" id="GO:0004519">
    <property type="term" value="F:endonuclease activity"/>
    <property type="evidence" value="ECO:0007669"/>
    <property type="project" value="UniProtKB-KW"/>
</dbReference>
<dbReference type="CDD" id="cd01647">
    <property type="entry name" value="RT_LTR"/>
    <property type="match status" value="1"/>
</dbReference>
<feature type="compositionally biased region" description="Basic and acidic residues" evidence="8">
    <location>
        <begin position="677"/>
        <end position="686"/>
    </location>
</feature>